<reference evidence="2 3" key="1">
    <citation type="submission" date="2021-01" db="EMBL/GenBank/DDBJ databases">
        <title>Genome Sequencing of Type Strains.</title>
        <authorList>
            <person name="Lemaire J.F."/>
            <person name="Inderbitzin P."/>
            <person name="Collins S.B."/>
            <person name="Wespe N."/>
            <person name="Knight-Connoni V."/>
        </authorList>
    </citation>
    <scope>NUCLEOTIDE SEQUENCE [LARGE SCALE GENOMIC DNA]</scope>
    <source>
        <strain evidence="2 3">DSM 14730</strain>
    </source>
</reference>
<evidence type="ECO:0000259" key="1">
    <source>
        <dbReference type="Pfam" id="PF14493"/>
    </source>
</evidence>
<gene>
    <name evidence="2" type="ORF">JYA64_21080</name>
</gene>
<feature type="domain" description="Helicase Helix-turn-helix" evidence="1">
    <location>
        <begin position="256"/>
        <end position="343"/>
    </location>
</feature>
<evidence type="ECO:0000313" key="2">
    <source>
        <dbReference type="EMBL" id="MBN3547808.1"/>
    </source>
</evidence>
<dbReference type="InterPro" id="IPR029491">
    <property type="entry name" value="Helicase_HTH"/>
</dbReference>
<comment type="caution">
    <text evidence="2">The sequence shown here is derived from an EMBL/GenBank/DDBJ whole genome shotgun (WGS) entry which is preliminary data.</text>
</comment>
<sequence length="356" mass="40972">MDIWHVIILDILNKMNGSRRCTGIYYILTGKKTSQSLSDSQWFGIEHYYASFKGMAYSAFNDALTELQHARMIVKKEDQLYLVTKTGEQFLLDQRKRLSFLENLNGLKYSSIESTCWHVITLFVQALSNALYLQGDYSPVVREREAVRLVKTLYPRSEEERRKKADALYREMHFLLQHSDSASAGIFIKKLSGYKRIGNTFEQIGREWNMSQAEAILRFRSVLHSFIQHSAALKSDFPVLHSLIGSFTEIPALTRSASLTYDMLSKDMSLQQIMKIRNLKASTLEDHLVEIAREIPEFSISPFISKKESDEIKHFYHKTKENKLRPMKDAFPHLSYLQIRLVLAKEGGTHGAGSST</sequence>
<keyword evidence="3" id="KW-1185">Reference proteome</keyword>
<proteinExistence type="predicted"/>
<dbReference type="PIRSF" id="PIRSF021350">
    <property type="entry name" value="UCP021350"/>
    <property type="match status" value="1"/>
</dbReference>
<dbReference type="RefSeq" id="WP_188402010.1">
    <property type="nucleotide sequence ID" value="NZ_BMCE01000001.1"/>
</dbReference>
<dbReference type="Pfam" id="PF14493">
    <property type="entry name" value="HTH_40"/>
    <property type="match status" value="1"/>
</dbReference>
<accession>A0ABS2ZI11</accession>
<dbReference type="Proteomes" id="UP001319060">
    <property type="component" value="Unassembled WGS sequence"/>
</dbReference>
<evidence type="ECO:0000313" key="3">
    <source>
        <dbReference type="Proteomes" id="UP001319060"/>
    </source>
</evidence>
<protein>
    <submittedName>
        <fullName evidence="2">Helix-turn-helix domain-containing protein</fullName>
    </submittedName>
</protein>
<dbReference type="EMBL" id="JAFHKS010000044">
    <property type="protein sequence ID" value="MBN3547808.1"/>
    <property type="molecule type" value="Genomic_DNA"/>
</dbReference>
<name>A0ABS2ZI11_9BACL</name>
<dbReference type="InterPro" id="IPR008308">
    <property type="entry name" value="YpbB-like"/>
</dbReference>
<organism evidence="2 3">
    <name type="scientific">Fictibacillus barbaricus</name>
    <dbReference type="NCBI Taxonomy" id="182136"/>
    <lineage>
        <taxon>Bacteria</taxon>
        <taxon>Bacillati</taxon>
        <taxon>Bacillota</taxon>
        <taxon>Bacilli</taxon>
        <taxon>Bacillales</taxon>
        <taxon>Fictibacillaceae</taxon>
        <taxon>Fictibacillus</taxon>
    </lineage>
</organism>